<evidence type="ECO:0000256" key="1">
    <source>
        <dbReference type="ARBA" id="ARBA00022723"/>
    </source>
</evidence>
<feature type="domain" description="EF-hand" evidence="4">
    <location>
        <begin position="161"/>
        <end position="196"/>
    </location>
</feature>
<evidence type="ECO:0000259" key="4">
    <source>
        <dbReference type="PROSITE" id="PS50222"/>
    </source>
</evidence>
<feature type="domain" description="EF-hand" evidence="4">
    <location>
        <begin position="44"/>
        <end position="79"/>
    </location>
</feature>
<dbReference type="AlphaFoldDB" id="A0A0M0JS46"/>
<keyword evidence="6" id="KW-1185">Reference proteome</keyword>
<dbReference type="SUPFAM" id="SSF47473">
    <property type="entry name" value="EF-hand"/>
    <property type="match status" value="1"/>
</dbReference>
<dbReference type="InterPro" id="IPR018247">
    <property type="entry name" value="EF_Hand_1_Ca_BS"/>
</dbReference>
<dbReference type="PROSITE" id="PS00018">
    <property type="entry name" value="EF_HAND_1"/>
    <property type="match status" value="4"/>
</dbReference>
<dbReference type="Proteomes" id="UP000037460">
    <property type="component" value="Unassembled WGS sequence"/>
</dbReference>
<keyword evidence="1" id="KW-0479">Metal-binding</keyword>
<dbReference type="Gene3D" id="1.10.238.10">
    <property type="entry name" value="EF-hand"/>
    <property type="match status" value="2"/>
</dbReference>
<dbReference type="InterPro" id="IPR011992">
    <property type="entry name" value="EF-hand-dom_pair"/>
</dbReference>
<accession>A0A0M0JS46</accession>
<dbReference type="GO" id="GO:0005509">
    <property type="term" value="F:calcium ion binding"/>
    <property type="evidence" value="ECO:0007669"/>
    <property type="project" value="InterPro"/>
</dbReference>
<feature type="domain" description="EF-hand" evidence="4">
    <location>
        <begin position="4"/>
        <end position="39"/>
    </location>
</feature>
<dbReference type="PANTHER" id="PTHR34524:SF15">
    <property type="entry name" value="EF-HAND DOMAIN-CONTAINING PROTEIN"/>
    <property type="match status" value="1"/>
</dbReference>
<dbReference type="PROSITE" id="PS50222">
    <property type="entry name" value="EF_HAND_2"/>
    <property type="match status" value="3"/>
</dbReference>
<dbReference type="SMART" id="SM00054">
    <property type="entry name" value="EFh"/>
    <property type="match status" value="4"/>
</dbReference>
<protein>
    <recommendedName>
        <fullName evidence="4">EF-hand domain-containing protein</fullName>
    </recommendedName>
</protein>
<dbReference type="CDD" id="cd00051">
    <property type="entry name" value="EFh"/>
    <property type="match status" value="2"/>
</dbReference>
<evidence type="ECO:0000256" key="2">
    <source>
        <dbReference type="ARBA" id="ARBA00022737"/>
    </source>
</evidence>
<name>A0A0M0JS46_9EUKA</name>
<evidence type="ECO:0000313" key="6">
    <source>
        <dbReference type="Proteomes" id="UP000037460"/>
    </source>
</evidence>
<sequence length="276" mass="31324">MPPDQRDRWLELFKDFDHDHSGLLEYSEFEAGVRRRMRLGHDDLSDATLKSLWNALDVDGSGFIEEAEFQTFMGRETNPKLLAARREVVIRQKSMSRRLANEEAVDRDLKLANLKSSVDTMIMRKELKAAGIRVPEPGSEELKQLAIQYGKWVRADKPDAHDGVAWLQVFKEVDNDASGLITFDELRQVIRFKFKVKKAAFSEEQIKVLWCALDLDNSNSIQLVEFSHFMRLARGVEVPGAKPPSKLEARWGAGGALGNYEVSGEVVRKGSKFTLT</sequence>
<gene>
    <name evidence="5" type="ORF">Ctob_002201</name>
</gene>
<evidence type="ECO:0000256" key="3">
    <source>
        <dbReference type="ARBA" id="ARBA00022837"/>
    </source>
</evidence>
<keyword evidence="3" id="KW-0106">Calcium</keyword>
<proteinExistence type="predicted"/>
<dbReference type="EMBL" id="JWZX01002432">
    <property type="protein sequence ID" value="KOO29330.1"/>
    <property type="molecule type" value="Genomic_DNA"/>
</dbReference>
<comment type="caution">
    <text evidence="5">The sequence shown here is derived from an EMBL/GenBank/DDBJ whole genome shotgun (WGS) entry which is preliminary data.</text>
</comment>
<dbReference type="Pfam" id="PF13499">
    <property type="entry name" value="EF-hand_7"/>
    <property type="match status" value="2"/>
</dbReference>
<evidence type="ECO:0000313" key="5">
    <source>
        <dbReference type="EMBL" id="KOO29330.1"/>
    </source>
</evidence>
<organism evidence="5 6">
    <name type="scientific">Chrysochromulina tobinii</name>
    <dbReference type="NCBI Taxonomy" id="1460289"/>
    <lineage>
        <taxon>Eukaryota</taxon>
        <taxon>Haptista</taxon>
        <taxon>Haptophyta</taxon>
        <taxon>Prymnesiophyceae</taxon>
        <taxon>Prymnesiales</taxon>
        <taxon>Chrysochromulinaceae</taxon>
        <taxon>Chrysochromulina</taxon>
    </lineage>
</organism>
<dbReference type="PANTHER" id="PTHR34524">
    <property type="entry name" value="CALCYPHOSIN"/>
    <property type="match status" value="1"/>
</dbReference>
<dbReference type="InterPro" id="IPR002048">
    <property type="entry name" value="EF_hand_dom"/>
</dbReference>
<dbReference type="InterPro" id="IPR051581">
    <property type="entry name" value="Ca-bind"/>
</dbReference>
<dbReference type="OrthoDB" id="416789at2759"/>
<keyword evidence="2" id="KW-0677">Repeat</keyword>
<reference evidence="6" key="1">
    <citation type="journal article" date="2015" name="PLoS Genet.">
        <title>Genome Sequence and Transcriptome Analyses of Chrysochromulina tobin: Metabolic Tools for Enhanced Algal Fitness in the Prominent Order Prymnesiales (Haptophyceae).</title>
        <authorList>
            <person name="Hovde B.T."/>
            <person name="Deodato C.R."/>
            <person name="Hunsperger H.M."/>
            <person name="Ryken S.A."/>
            <person name="Yost W."/>
            <person name="Jha R.K."/>
            <person name="Patterson J."/>
            <person name="Monnat R.J. Jr."/>
            <person name="Barlow S.B."/>
            <person name="Starkenburg S.R."/>
            <person name="Cattolico R.A."/>
        </authorList>
    </citation>
    <scope>NUCLEOTIDE SEQUENCE</scope>
    <source>
        <strain evidence="6">CCMP291</strain>
    </source>
</reference>